<comment type="caution">
    <text evidence="4">The sequence shown here is derived from an EMBL/GenBank/DDBJ whole genome shotgun (WGS) entry which is preliminary data.</text>
</comment>
<dbReference type="PROSITE" id="PS51375">
    <property type="entry name" value="PPR"/>
    <property type="match status" value="2"/>
</dbReference>
<name>A0AAW2DSW0_9ROSI</name>
<evidence type="ECO:0000313" key="4">
    <source>
        <dbReference type="EMBL" id="KAL0012534.1"/>
    </source>
</evidence>
<reference evidence="4 5" key="1">
    <citation type="submission" date="2024-01" db="EMBL/GenBank/DDBJ databases">
        <title>A telomere-to-telomere, gap-free genome of sweet tea (Lithocarpus litseifolius).</title>
        <authorList>
            <person name="Zhou J."/>
        </authorList>
    </citation>
    <scope>NUCLEOTIDE SEQUENCE [LARGE SCALE GENOMIC DNA]</scope>
    <source>
        <strain evidence="4">Zhou-2022a</strain>
        <tissue evidence="4">Leaf</tissue>
    </source>
</reference>
<comment type="similarity">
    <text evidence="1">Belongs to the PPR family. P subfamily.</text>
</comment>
<proteinExistence type="inferred from homology"/>
<feature type="repeat" description="PPR" evidence="3">
    <location>
        <begin position="10"/>
        <end position="44"/>
    </location>
</feature>
<gene>
    <name evidence="4" type="ORF">SO802_007642</name>
</gene>
<dbReference type="GO" id="GO:0009507">
    <property type="term" value="C:chloroplast"/>
    <property type="evidence" value="ECO:0007669"/>
    <property type="project" value="TreeGrafter"/>
</dbReference>
<evidence type="ECO:0000313" key="5">
    <source>
        <dbReference type="Proteomes" id="UP001459277"/>
    </source>
</evidence>
<accession>A0AAW2DSW0</accession>
<protein>
    <recommendedName>
        <fullName evidence="6">Pentatricopeptide repeat-containing protein</fullName>
    </recommendedName>
</protein>
<dbReference type="PANTHER" id="PTHR47936:SF5">
    <property type="entry name" value="PENTACOTRIPEPTIDE-REPEAT REGION OF PRORP DOMAIN-CONTAINING PROTEIN"/>
    <property type="match status" value="1"/>
</dbReference>
<dbReference type="PANTHER" id="PTHR47936">
    <property type="entry name" value="PPR_LONG DOMAIN-CONTAINING PROTEIN"/>
    <property type="match status" value="1"/>
</dbReference>
<keyword evidence="2" id="KW-0677">Repeat</keyword>
<dbReference type="Pfam" id="PF01535">
    <property type="entry name" value="PPR"/>
    <property type="match status" value="1"/>
</dbReference>
<dbReference type="EMBL" id="JAZDWU010000002">
    <property type="protein sequence ID" value="KAL0012534.1"/>
    <property type="molecule type" value="Genomic_DNA"/>
</dbReference>
<evidence type="ECO:0008006" key="6">
    <source>
        <dbReference type="Google" id="ProtNLM"/>
    </source>
</evidence>
<dbReference type="GO" id="GO:0010019">
    <property type="term" value="P:chloroplast-nucleus signaling pathway"/>
    <property type="evidence" value="ECO:0007669"/>
    <property type="project" value="TreeGrafter"/>
</dbReference>
<dbReference type="Gene3D" id="1.25.40.10">
    <property type="entry name" value="Tetratricopeptide repeat domain"/>
    <property type="match status" value="1"/>
</dbReference>
<dbReference type="AlphaFoldDB" id="A0AAW2DSW0"/>
<evidence type="ECO:0000256" key="3">
    <source>
        <dbReference type="PROSITE-ProRule" id="PRU00708"/>
    </source>
</evidence>
<evidence type="ECO:0000256" key="2">
    <source>
        <dbReference type="ARBA" id="ARBA00022737"/>
    </source>
</evidence>
<keyword evidence="5" id="KW-1185">Reference proteome</keyword>
<dbReference type="Proteomes" id="UP001459277">
    <property type="component" value="Unassembled WGS sequence"/>
</dbReference>
<sequence>MIERKKVVHDIRSYNSRLRGMVNQNRILEAVKLIDEMGSKGIEADVISYNALIKGFCKDGKLDEAKWWYNEIRKNDCSPGWVTYMTLIPCLCEEGDFNMAHELCVKIIKQRLRIDIALLRRVVDGLVKETENEKAKELVELGKSNNYFHFKLELPLDK</sequence>
<dbReference type="InterPro" id="IPR011990">
    <property type="entry name" value="TPR-like_helical_dom_sf"/>
</dbReference>
<dbReference type="GO" id="GO:0031930">
    <property type="term" value="P:mitochondria-nucleus signaling pathway"/>
    <property type="evidence" value="ECO:0007669"/>
    <property type="project" value="TreeGrafter"/>
</dbReference>
<feature type="repeat" description="PPR" evidence="3">
    <location>
        <begin position="45"/>
        <end position="79"/>
    </location>
</feature>
<organism evidence="4 5">
    <name type="scientific">Lithocarpus litseifolius</name>
    <dbReference type="NCBI Taxonomy" id="425828"/>
    <lineage>
        <taxon>Eukaryota</taxon>
        <taxon>Viridiplantae</taxon>
        <taxon>Streptophyta</taxon>
        <taxon>Embryophyta</taxon>
        <taxon>Tracheophyta</taxon>
        <taxon>Spermatophyta</taxon>
        <taxon>Magnoliopsida</taxon>
        <taxon>eudicotyledons</taxon>
        <taxon>Gunneridae</taxon>
        <taxon>Pentapetalae</taxon>
        <taxon>rosids</taxon>
        <taxon>fabids</taxon>
        <taxon>Fagales</taxon>
        <taxon>Fagaceae</taxon>
        <taxon>Lithocarpus</taxon>
    </lineage>
</organism>
<dbReference type="NCBIfam" id="TIGR00756">
    <property type="entry name" value="PPR"/>
    <property type="match status" value="3"/>
</dbReference>
<dbReference type="InterPro" id="IPR002885">
    <property type="entry name" value="PPR_rpt"/>
</dbReference>
<dbReference type="Pfam" id="PF13041">
    <property type="entry name" value="PPR_2"/>
    <property type="match status" value="1"/>
</dbReference>
<evidence type="ECO:0000256" key="1">
    <source>
        <dbReference type="ARBA" id="ARBA00007626"/>
    </source>
</evidence>